<accession>A0A4R3VIR5</accession>
<evidence type="ECO:0000256" key="1">
    <source>
        <dbReference type="SAM" id="MobiDB-lite"/>
    </source>
</evidence>
<name>A0A4R3VIR5_9GAMM</name>
<dbReference type="EMBL" id="SMBY01000013">
    <property type="protein sequence ID" value="TCV03704.1"/>
    <property type="molecule type" value="Genomic_DNA"/>
</dbReference>
<gene>
    <name evidence="2" type="ORF">EDC54_11333</name>
</gene>
<keyword evidence="3" id="KW-1185">Reference proteome</keyword>
<feature type="region of interest" description="Disordered" evidence="1">
    <location>
        <begin position="49"/>
        <end position="75"/>
    </location>
</feature>
<dbReference type="AlphaFoldDB" id="A0A4R3VIR5"/>
<comment type="caution">
    <text evidence="2">The sequence shown here is derived from an EMBL/GenBank/DDBJ whole genome shotgun (WGS) entry which is preliminary data.</text>
</comment>
<dbReference type="RefSeq" id="WP_230514543.1">
    <property type="nucleotide sequence ID" value="NZ_JAWIZJ010000013.1"/>
</dbReference>
<protein>
    <submittedName>
        <fullName evidence="2">Uncharacterized protein</fullName>
    </submittedName>
</protein>
<sequence>MALTDAVTRQARTTGKAYTLNDTDGLSLFVTANGATNCARRWPGASIRAATARSPTPRHRKPLMRYSASSATSRR</sequence>
<reference evidence="2 3" key="1">
    <citation type="submission" date="2019-03" db="EMBL/GenBank/DDBJ databases">
        <title>Genomic Encyclopedia of Type Strains, Phase IV (KMG-IV): sequencing the most valuable type-strain genomes for metagenomic binning, comparative biology and taxonomic classification.</title>
        <authorList>
            <person name="Goeker M."/>
        </authorList>
    </citation>
    <scope>NUCLEOTIDE SEQUENCE [LARGE SCALE GENOMIC DNA]</scope>
    <source>
        <strain evidence="2 3">DSM 16730</strain>
    </source>
</reference>
<evidence type="ECO:0000313" key="2">
    <source>
        <dbReference type="EMBL" id="TCV03704.1"/>
    </source>
</evidence>
<dbReference type="Proteomes" id="UP000295433">
    <property type="component" value="Unassembled WGS sequence"/>
</dbReference>
<organism evidence="2 3">
    <name type="scientific">Samsonia erythrinae</name>
    <dbReference type="NCBI Taxonomy" id="160434"/>
    <lineage>
        <taxon>Bacteria</taxon>
        <taxon>Pseudomonadati</taxon>
        <taxon>Pseudomonadota</taxon>
        <taxon>Gammaproteobacteria</taxon>
        <taxon>Enterobacterales</taxon>
        <taxon>Pectobacteriaceae</taxon>
        <taxon>Samsonia</taxon>
    </lineage>
</organism>
<proteinExistence type="predicted"/>
<evidence type="ECO:0000313" key="3">
    <source>
        <dbReference type="Proteomes" id="UP000295433"/>
    </source>
</evidence>